<evidence type="ECO:0000313" key="3">
    <source>
        <dbReference type="Proteomes" id="UP000270616"/>
    </source>
</evidence>
<protein>
    <submittedName>
        <fullName evidence="2">FBP domain-containing protein</fullName>
    </submittedName>
</protein>
<organism evidence="2 3">
    <name type="scientific">Kocuria soli</name>
    <dbReference type="NCBI Taxonomy" id="2485125"/>
    <lineage>
        <taxon>Bacteria</taxon>
        <taxon>Bacillati</taxon>
        <taxon>Actinomycetota</taxon>
        <taxon>Actinomycetes</taxon>
        <taxon>Micrococcales</taxon>
        <taxon>Micrococcaceae</taxon>
        <taxon>Kocuria</taxon>
    </lineage>
</organism>
<dbReference type="AlphaFoldDB" id="A0A3N3ZZ84"/>
<proteinExistence type="predicted"/>
<dbReference type="Proteomes" id="UP000270616">
    <property type="component" value="Unassembled WGS sequence"/>
</dbReference>
<dbReference type="Pfam" id="PF16571">
    <property type="entry name" value="FBP_C"/>
    <property type="match status" value="1"/>
</dbReference>
<gene>
    <name evidence="2" type="ORF">EDL96_03300</name>
</gene>
<dbReference type="InterPro" id="IPR032330">
    <property type="entry name" value="EF-G-binding_C"/>
</dbReference>
<dbReference type="RefSeq" id="WP_123824398.1">
    <property type="nucleotide sequence ID" value="NZ_RKMF01000003.1"/>
</dbReference>
<name>A0A3N3ZZ84_9MICC</name>
<accession>A0A3N3ZZ84</accession>
<evidence type="ECO:0000313" key="2">
    <source>
        <dbReference type="EMBL" id="ROZ64300.1"/>
    </source>
</evidence>
<evidence type="ECO:0000259" key="1">
    <source>
        <dbReference type="Pfam" id="PF16571"/>
    </source>
</evidence>
<comment type="caution">
    <text evidence="2">The sequence shown here is derived from an EMBL/GenBank/DDBJ whole genome shotgun (WGS) entry which is preliminary data.</text>
</comment>
<dbReference type="OrthoDB" id="4171838at2"/>
<dbReference type="EMBL" id="RKMF01000003">
    <property type="protein sequence ID" value="ROZ64300.1"/>
    <property type="molecule type" value="Genomic_DNA"/>
</dbReference>
<keyword evidence="3" id="KW-1185">Reference proteome</keyword>
<reference evidence="2 3" key="1">
    <citation type="submission" date="2018-10" db="EMBL/GenBank/DDBJ databases">
        <title>Kocuria sp. M5W7-7, whole genome shotgun sequence.</title>
        <authorList>
            <person name="Tuo L."/>
        </authorList>
    </citation>
    <scope>NUCLEOTIDE SEQUENCE [LARGE SCALE GENOMIC DNA]</scope>
    <source>
        <strain evidence="2 3">M5W7-7</strain>
    </source>
</reference>
<feature type="domain" description="Elongation factor G-binding protein C-terminal treble-clef zinc-finger" evidence="1">
    <location>
        <begin position="8"/>
        <end position="160"/>
    </location>
</feature>
<sequence>MLTYTETQIRKSFINCSKGEAQRINLPKDVLGGWESRIFLAWIDPKAPQNGYMVAETEDGLRGIVLQKKAGKGSGNAQMCQLCMTLHPGSGISLVSIQRPHTKRDHYNSLGAYVCADLACSDYTQGRKKPDGIRQMGETLTPEQRAARTLDNVQGLIGRVQQN</sequence>